<dbReference type="RefSeq" id="WP_311818902.1">
    <property type="nucleotide sequence ID" value="NZ_JARQBN010000008.1"/>
</dbReference>
<dbReference type="Proteomes" id="UP001265301">
    <property type="component" value="Unassembled WGS sequence"/>
</dbReference>
<accession>A0ABU3FPQ1</accession>
<dbReference type="SFLD" id="SFLDS00003">
    <property type="entry name" value="Haloacid_Dehalogenase"/>
    <property type="match status" value="1"/>
</dbReference>
<comment type="caution">
    <text evidence="5">The sequence shown here is derived from an EMBL/GenBank/DDBJ whole genome shotgun (WGS) entry which is preliminary data.</text>
</comment>
<keyword evidence="3 5" id="KW-0378">Hydrolase</keyword>
<name>A0ABU3FPQ1_9ENTE</name>
<sequence length="239" mass="27772">MIQAIVFDLDDTLYAQQEPFAQAIKELFPTFPDEKMQALFIQFRYYSDLHYMKSISGEWSLEKMRHERIRLALEDFDFDAATADFTKFQAAYDTALNHISLPTEMREILDFLTQKKIPIAIITNGPVIRQNQKINALKLTKWIKPENIFISDALQIQKPDPEIFHLTAEKLTLPADTILYIGDSFENDVVGAKSAGWQVWWFNHQGRELPAGQSAIYDLEINSFAQLKERLLNEKKLQR</sequence>
<dbReference type="Pfam" id="PF00702">
    <property type="entry name" value="Hydrolase"/>
    <property type="match status" value="1"/>
</dbReference>
<dbReference type="GO" id="GO:0016787">
    <property type="term" value="F:hydrolase activity"/>
    <property type="evidence" value="ECO:0007669"/>
    <property type="project" value="UniProtKB-KW"/>
</dbReference>
<dbReference type="EMBL" id="JARQBN010000008">
    <property type="protein sequence ID" value="MDT2827957.1"/>
    <property type="molecule type" value="Genomic_DNA"/>
</dbReference>
<evidence type="ECO:0000256" key="2">
    <source>
        <dbReference type="ARBA" id="ARBA00022723"/>
    </source>
</evidence>
<dbReference type="InterPro" id="IPR036412">
    <property type="entry name" value="HAD-like_sf"/>
</dbReference>
<dbReference type="InterPro" id="IPR006439">
    <property type="entry name" value="HAD-SF_hydro_IA"/>
</dbReference>
<comment type="cofactor">
    <cofactor evidence="1">
        <name>Mg(2+)</name>
        <dbReference type="ChEBI" id="CHEBI:18420"/>
    </cofactor>
</comment>
<reference evidence="5 6" key="1">
    <citation type="submission" date="2023-03" db="EMBL/GenBank/DDBJ databases">
        <authorList>
            <person name="Shen W."/>
            <person name="Cai J."/>
        </authorList>
    </citation>
    <scope>NUCLEOTIDE SEQUENCE [LARGE SCALE GENOMIC DNA]</scope>
    <source>
        <strain evidence="5 6">B101</strain>
    </source>
</reference>
<evidence type="ECO:0000313" key="5">
    <source>
        <dbReference type="EMBL" id="MDT2827957.1"/>
    </source>
</evidence>
<gene>
    <name evidence="5" type="ORF">P7H59_05730</name>
</gene>
<dbReference type="SUPFAM" id="SSF56784">
    <property type="entry name" value="HAD-like"/>
    <property type="match status" value="1"/>
</dbReference>
<proteinExistence type="predicted"/>
<dbReference type="InterPro" id="IPR023214">
    <property type="entry name" value="HAD_sf"/>
</dbReference>
<evidence type="ECO:0000313" key="6">
    <source>
        <dbReference type="Proteomes" id="UP001265301"/>
    </source>
</evidence>
<evidence type="ECO:0000256" key="4">
    <source>
        <dbReference type="ARBA" id="ARBA00022842"/>
    </source>
</evidence>
<evidence type="ECO:0000256" key="1">
    <source>
        <dbReference type="ARBA" id="ARBA00001946"/>
    </source>
</evidence>
<keyword evidence="6" id="KW-1185">Reference proteome</keyword>
<keyword evidence="4" id="KW-0460">Magnesium</keyword>
<evidence type="ECO:0000256" key="3">
    <source>
        <dbReference type="ARBA" id="ARBA00022801"/>
    </source>
</evidence>
<dbReference type="PRINTS" id="PR00413">
    <property type="entry name" value="HADHALOGNASE"/>
</dbReference>
<protein>
    <submittedName>
        <fullName evidence="5">HAD family hydrolase</fullName>
    </submittedName>
</protein>
<dbReference type="Gene3D" id="1.20.120.710">
    <property type="entry name" value="Haloacid dehalogenase hydrolase-like domain"/>
    <property type="match status" value="1"/>
</dbReference>
<dbReference type="NCBIfam" id="TIGR01549">
    <property type="entry name" value="HAD-SF-IA-v1"/>
    <property type="match status" value="1"/>
</dbReference>
<organism evidence="5 6">
    <name type="scientific">Enterococcus viikkiensis</name>
    <dbReference type="NCBI Taxonomy" id="930854"/>
    <lineage>
        <taxon>Bacteria</taxon>
        <taxon>Bacillati</taxon>
        <taxon>Bacillota</taxon>
        <taxon>Bacilli</taxon>
        <taxon>Lactobacillales</taxon>
        <taxon>Enterococcaceae</taxon>
        <taxon>Enterococcus</taxon>
    </lineage>
</organism>
<dbReference type="InterPro" id="IPR051400">
    <property type="entry name" value="HAD-like_hydrolase"/>
</dbReference>
<dbReference type="SFLD" id="SFLDG01129">
    <property type="entry name" value="C1.5:_HAD__Beta-PGM__Phosphata"/>
    <property type="match status" value="1"/>
</dbReference>
<keyword evidence="2" id="KW-0479">Metal-binding</keyword>
<dbReference type="PANTHER" id="PTHR46470">
    <property type="entry name" value="N-ACYLNEURAMINATE-9-PHOSPHATASE"/>
    <property type="match status" value="1"/>
</dbReference>
<dbReference type="Gene3D" id="3.40.50.1000">
    <property type="entry name" value="HAD superfamily/HAD-like"/>
    <property type="match status" value="1"/>
</dbReference>
<dbReference type="PANTHER" id="PTHR46470:SF2">
    <property type="entry name" value="GLYCERALDEHYDE 3-PHOSPHATE PHOSPHATASE"/>
    <property type="match status" value="1"/>
</dbReference>